<dbReference type="GO" id="GO:0000156">
    <property type="term" value="F:phosphorelay response regulator activity"/>
    <property type="evidence" value="ECO:0007669"/>
    <property type="project" value="TreeGrafter"/>
</dbReference>
<dbReference type="InterPro" id="IPR036388">
    <property type="entry name" value="WH-like_DNA-bd_sf"/>
</dbReference>
<sequence>MNILIVEDNDAAASTISSILRLSYHDAKITVCRTGYEAVESVNSDKADLVLLDLGLPDMNGLKVLDEIRPITGAPIIVVTACEDEENVLKALEQGADEYITKPFRHLEFLARVKKALSKNISQNTAIIKSGDITIDCAKHELSFRNDRVFLTRVETMIMSLLLQRNGQIVDYRDISDALWGHAYPGSDESIRVYVSRLRLKIEKNLKAGCIIKNEAGIGYRLSLAE</sequence>
<dbReference type="InterPro" id="IPR011006">
    <property type="entry name" value="CheY-like_superfamily"/>
</dbReference>
<feature type="modified residue" description="4-aspartylphosphate" evidence="2">
    <location>
        <position position="53"/>
    </location>
</feature>
<evidence type="ECO:0000313" key="7">
    <source>
        <dbReference type="EMBL" id="WRO06579.1"/>
    </source>
</evidence>
<evidence type="ECO:0000256" key="3">
    <source>
        <dbReference type="PROSITE-ProRule" id="PRU01091"/>
    </source>
</evidence>
<dbReference type="CDD" id="cd00383">
    <property type="entry name" value="trans_reg_C"/>
    <property type="match status" value="1"/>
</dbReference>
<name>A0A0V8M3P6_9CHLR</name>
<evidence type="ECO:0000313" key="8">
    <source>
        <dbReference type="Proteomes" id="UP000053577"/>
    </source>
</evidence>
<keyword evidence="2" id="KW-0597">Phosphoprotein</keyword>
<accession>A0A0V8M3P6</accession>
<dbReference type="Pfam" id="PF00072">
    <property type="entry name" value="Response_reg"/>
    <property type="match status" value="1"/>
</dbReference>
<evidence type="ECO:0000313" key="6">
    <source>
        <dbReference type="EMBL" id="KSV18382.1"/>
    </source>
</evidence>
<feature type="DNA-binding region" description="OmpR/PhoB-type" evidence="3">
    <location>
        <begin position="125"/>
        <end position="224"/>
    </location>
</feature>
<evidence type="ECO:0000259" key="5">
    <source>
        <dbReference type="PROSITE" id="PS51755"/>
    </source>
</evidence>
<evidence type="ECO:0000259" key="4">
    <source>
        <dbReference type="PROSITE" id="PS50110"/>
    </source>
</evidence>
<protein>
    <submittedName>
        <fullName evidence="6">Chemotaxis protein CheY</fullName>
    </submittedName>
    <submittedName>
        <fullName evidence="7">Response regulator transcription factor</fullName>
    </submittedName>
</protein>
<reference evidence="6 8" key="1">
    <citation type="journal article" date="2015" name="Sci. Rep.">
        <title>A comparative genomics and reductive dehalogenase gene transcription study of two chloroethene-respiring bacteria, Dehalococcoides mccartyi strains MB and 11a.</title>
        <authorList>
            <person name="Low A."/>
            <person name="Shen Z."/>
            <person name="Cheng D."/>
            <person name="Rogers M.J."/>
            <person name="Lee P.K."/>
            <person name="He J."/>
        </authorList>
    </citation>
    <scope>NUCLEOTIDE SEQUENCE [LARGE SCALE GENOMIC DNA]</scope>
    <source>
        <strain evidence="6 8">MB</strain>
    </source>
</reference>
<dbReference type="Proteomes" id="UP000053577">
    <property type="component" value="Unassembled WGS sequence"/>
</dbReference>
<keyword evidence="1 3" id="KW-0238">DNA-binding</keyword>
<dbReference type="GO" id="GO:0000976">
    <property type="term" value="F:transcription cis-regulatory region binding"/>
    <property type="evidence" value="ECO:0007669"/>
    <property type="project" value="TreeGrafter"/>
</dbReference>
<dbReference type="PROSITE" id="PS50110">
    <property type="entry name" value="RESPONSE_REGULATORY"/>
    <property type="match status" value="1"/>
</dbReference>
<evidence type="ECO:0000256" key="1">
    <source>
        <dbReference type="ARBA" id="ARBA00023125"/>
    </source>
</evidence>
<dbReference type="SMART" id="SM00448">
    <property type="entry name" value="REC"/>
    <property type="match status" value="1"/>
</dbReference>
<dbReference type="GO" id="GO:0005829">
    <property type="term" value="C:cytosol"/>
    <property type="evidence" value="ECO:0007669"/>
    <property type="project" value="TreeGrafter"/>
</dbReference>
<proteinExistence type="predicted"/>
<dbReference type="InterPro" id="IPR039420">
    <property type="entry name" value="WalR-like"/>
</dbReference>
<feature type="domain" description="Response regulatory" evidence="4">
    <location>
        <begin position="2"/>
        <end position="117"/>
    </location>
</feature>
<dbReference type="SUPFAM" id="SSF52172">
    <property type="entry name" value="CheY-like"/>
    <property type="match status" value="1"/>
</dbReference>
<dbReference type="OrthoDB" id="9802426at2"/>
<dbReference type="RefSeq" id="WP_041341016.1">
    <property type="nucleotide sequence ID" value="NZ_CP141531.1"/>
</dbReference>
<gene>
    <name evidence="6" type="ORF">DA01_02870</name>
    <name evidence="7" type="ORF">VLL09_04115</name>
</gene>
<dbReference type="GO" id="GO:0032993">
    <property type="term" value="C:protein-DNA complex"/>
    <property type="evidence" value="ECO:0007669"/>
    <property type="project" value="TreeGrafter"/>
</dbReference>
<organism evidence="6 8">
    <name type="scientific">Dehalococcoides mccartyi</name>
    <dbReference type="NCBI Taxonomy" id="61435"/>
    <lineage>
        <taxon>Bacteria</taxon>
        <taxon>Bacillati</taxon>
        <taxon>Chloroflexota</taxon>
        <taxon>Dehalococcoidia</taxon>
        <taxon>Dehalococcoidales</taxon>
        <taxon>Dehalococcoidaceae</taxon>
        <taxon>Dehalococcoides</taxon>
    </lineage>
</organism>
<dbReference type="PROSITE" id="PS51755">
    <property type="entry name" value="OMPR_PHOB"/>
    <property type="match status" value="1"/>
</dbReference>
<dbReference type="EMBL" id="CP141531">
    <property type="protein sequence ID" value="WRO06579.1"/>
    <property type="molecule type" value="Genomic_DNA"/>
</dbReference>
<evidence type="ECO:0000256" key="2">
    <source>
        <dbReference type="PROSITE-ProRule" id="PRU00169"/>
    </source>
</evidence>
<dbReference type="EMBL" id="JGYD01000011">
    <property type="protein sequence ID" value="KSV18382.1"/>
    <property type="molecule type" value="Genomic_DNA"/>
</dbReference>
<dbReference type="Proteomes" id="UP001327986">
    <property type="component" value="Chromosome"/>
</dbReference>
<reference evidence="7" key="2">
    <citation type="submission" date="2023-12" db="EMBL/GenBank/DDBJ databases">
        <title>Isolation of organohalide respiring bacteria Dehalococcoides mccartyi strain GPTCE1 in groundwater collected near a chemical plant in Suzhou, China.</title>
        <authorList>
            <person name="Liu G."/>
        </authorList>
    </citation>
    <scope>NUCLEOTIDE SEQUENCE</scope>
    <source>
        <strain evidence="7">GPTCE1</strain>
    </source>
</reference>
<dbReference type="Pfam" id="PF00486">
    <property type="entry name" value="Trans_reg_C"/>
    <property type="match status" value="1"/>
</dbReference>
<dbReference type="InterPro" id="IPR001867">
    <property type="entry name" value="OmpR/PhoB-type_DNA-bd"/>
</dbReference>
<dbReference type="PATRIC" id="fig|61435.5.peg.576"/>
<dbReference type="Gene3D" id="1.10.10.10">
    <property type="entry name" value="Winged helix-like DNA-binding domain superfamily/Winged helix DNA-binding domain"/>
    <property type="match status" value="1"/>
</dbReference>
<dbReference type="Gene3D" id="3.40.50.2300">
    <property type="match status" value="1"/>
</dbReference>
<dbReference type="InterPro" id="IPR001789">
    <property type="entry name" value="Sig_transdc_resp-reg_receiver"/>
</dbReference>
<dbReference type="PANTHER" id="PTHR48111">
    <property type="entry name" value="REGULATOR OF RPOS"/>
    <property type="match status" value="1"/>
</dbReference>
<feature type="domain" description="OmpR/PhoB-type" evidence="5">
    <location>
        <begin position="125"/>
        <end position="224"/>
    </location>
</feature>
<dbReference type="AlphaFoldDB" id="A0A0V8M3P6"/>
<dbReference type="PANTHER" id="PTHR48111:SF50">
    <property type="entry name" value="KDP OPERON TRANSCRIPTIONAL REGULATORY PROTEIN KDPE"/>
    <property type="match status" value="1"/>
</dbReference>
<dbReference type="GO" id="GO:0006355">
    <property type="term" value="P:regulation of DNA-templated transcription"/>
    <property type="evidence" value="ECO:0007669"/>
    <property type="project" value="InterPro"/>
</dbReference>
<dbReference type="SMART" id="SM00862">
    <property type="entry name" value="Trans_reg_C"/>
    <property type="match status" value="1"/>
</dbReference>
<dbReference type="eggNOG" id="COG0745">
    <property type="taxonomic scope" value="Bacteria"/>
</dbReference>